<accession>A0A2R8BAA2</accession>
<feature type="chain" id="PRO_5015358516" evidence="1">
    <location>
        <begin position="21"/>
        <end position="131"/>
    </location>
</feature>
<keyword evidence="3" id="KW-1185">Reference proteome</keyword>
<keyword evidence="1" id="KW-0732">Signal</keyword>
<organism evidence="2 3">
    <name type="scientific">Ascidiaceihabitans donghaensis</name>
    <dbReference type="NCBI Taxonomy" id="1510460"/>
    <lineage>
        <taxon>Bacteria</taxon>
        <taxon>Pseudomonadati</taxon>
        <taxon>Pseudomonadota</taxon>
        <taxon>Alphaproteobacteria</taxon>
        <taxon>Rhodobacterales</taxon>
        <taxon>Paracoccaceae</taxon>
        <taxon>Ascidiaceihabitans</taxon>
    </lineage>
</organism>
<dbReference type="OrthoDB" id="7862366at2"/>
<protein>
    <submittedName>
        <fullName evidence="2">Uncharacterized protein</fullName>
    </submittedName>
</protein>
<evidence type="ECO:0000313" key="2">
    <source>
        <dbReference type="EMBL" id="SPH20004.1"/>
    </source>
</evidence>
<gene>
    <name evidence="2" type="ORF">ASD8599_00744</name>
</gene>
<dbReference type="AlphaFoldDB" id="A0A2R8BAA2"/>
<feature type="signal peptide" evidence="1">
    <location>
        <begin position="1"/>
        <end position="20"/>
    </location>
</feature>
<sequence length="131" mass="13812">MKTVLSVLIATALFAVPVQAQTFRAENRVVVTPAQGNTFSISNGEGQGARGMWCAASDYAQDVLGARGSERLVVDQARTSKRGPVVFALKGRDGSSGSVLIVGSSLRSVGSSLSVNHAYQFCHDARIINSR</sequence>
<reference evidence="2 3" key="1">
    <citation type="submission" date="2018-03" db="EMBL/GenBank/DDBJ databases">
        <authorList>
            <person name="Keele B.F."/>
        </authorList>
    </citation>
    <scope>NUCLEOTIDE SEQUENCE [LARGE SCALE GENOMIC DNA]</scope>
    <source>
        <strain evidence="2 3">CECT 8599</strain>
    </source>
</reference>
<dbReference type="EMBL" id="OMOR01000001">
    <property type="protein sequence ID" value="SPH20004.1"/>
    <property type="molecule type" value="Genomic_DNA"/>
</dbReference>
<evidence type="ECO:0000313" key="3">
    <source>
        <dbReference type="Proteomes" id="UP000244880"/>
    </source>
</evidence>
<dbReference type="RefSeq" id="WP_108827277.1">
    <property type="nucleotide sequence ID" value="NZ_OMOR01000001.1"/>
</dbReference>
<evidence type="ECO:0000256" key="1">
    <source>
        <dbReference type="SAM" id="SignalP"/>
    </source>
</evidence>
<proteinExistence type="predicted"/>
<dbReference type="Proteomes" id="UP000244880">
    <property type="component" value="Unassembled WGS sequence"/>
</dbReference>
<name>A0A2R8BAA2_9RHOB</name>